<dbReference type="RefSeq" id="WP_067372074.1">
    <property type="nucleotide sequence ID" value="NZ_BDQI01000010.1"/>
</dbReference>
<name>A0A250VGR5_STROL</name>
<evidence type="ECO:0000256" key="1">
    <source>
        <dbReference type="SAM" id="MobiDB-lite"/>
    </source>
</evidence>
<proteinExistence type="predicted"/>
<comment type="caution">
    <text evidence="2">The sequence shown here is derived from an EMBL/GenBank/DDBJ whole genome shotgun (WGS) entry which is preliminary data.</text>
</comment>
<accession>A0A250VGR5</accession>
<sequence length="76" mass="8077">MEAIDEDAYKPYCDSDGPAYSCLVGQLDPGETRDFEFTLSLDGPGQGSVALQDSEPSTGRRDPTPVNDTAPVTVLP</sequence>
<keyword evidence="3" id="KW-1185">Reference proteome</keyword>
<dbReference type="AlphaFoldDB" id="A0A250VGR5"/>
<dbReference type="Proteomes" id="UP000217446">
    <property type="component" value="Unassembled WGS sequence"/>
</dbReference>
<dbReference type="STRING" id="1963.AQJ27_23445"/>
<evidence type="ECO:0000313" key="3">
    <source>
        <dbReference type="Proteomes" id="UP000217446"/>
    </source>
</evidence>
<organism evidence="2 3">
    <name type="scientific">Streptomyces olivochromogenes</name>
    <dbReference type="NCBI Taxonomy" id="1963"/>
    <lineage>
        <taxon>Bacteria</taxon>
        <taxon>Bacillati</taxon>
        <taxon>Actinomycetota</taxon>
        <taxon>Actinomycetes</taxon>
        <taxon>Kitasatosporales</taxon>
        <taxon>Streptomycetaceae</taxon>
        <taxon>Streptomyces</taxon>
    </lineage>
</organism>
<protein>
    <submittedName>
        <fullName evidence="2">Uncharacterized protein</fullName>
    </submittedName>
</protein>
<dbReference type="EMBL" id="BDQI01000010">
    <property type="protein sequence ID" value="GAX53387.1"/>
    <property type="molecule type" value="Genomic_DNA"/>
</dbReference>
<evidence type="ECO:0000313" key="2">
    <source>
        <dbReference type="EMBL" id="GAX53387.1"/>
    </source>
</evidence>
<feature type="region of interest" description="Disordered" evidence="1">
    <location>
        <begin position="39"/>
        <end position="76"/>
    </location>
</feature>
<reference evidence="3" key="1">
    <citation type="submission" date="2017-05" db="EMBL/GenBank/DDBJ databases">
        <title>Streptomyces olivochromogenes NBRC 3561 whole genome shotgun sequence.</title>
        <authorList>
            <person name="Dohra H."/>
            <person name="Kodani S."/>
        </authorList>
    </citation>
    <scope>NUCLEOTIDE SEQUENCE [LARGE SCALE GENOMIC DNA]</scope>
    <source>
        <strain evidence="3">NBRC 3561</strain>
    </source>
</reference>
<gene>
    <name evidence="2" type="ORF">SO3561_04915</name>
</gene>